<dbReference type="EMBL" id="QGNW01000098">
    <property type="protein sequence ID" value="RVW97704.1"/>
    <property type="molecule type" value="Genomic_DNA"/>
</dbReference>
<comment type="caution">
    <text evidence="1">The sequence shown here is derived from an EMBL/GenBank/DDBJ whole genome shotgun (WGS) entry which is preliminary data.</text>
</comment>
<evidence type="ECO:0000313" key="1">
    <source>
        <dbReference type="EMBL" id="RVW97704.1"/>
    </source>
</evidence>
<organism evidence="1 2">
    <name type="scientific">Vitis vinifera</name>
    <name type="common">Grape</name>
    <dbReference type="NCBI Taxonomy" id="29760"/>
    <lineage>
        <taxon>Eukaryota</taxon>
        <taxon>Viridiplantae</taxon>
        <taxon>Streptophyta</taxon>
        <taxon>Embryophyta</taxon>
        <taxon>Tracheophyta</taxon>
        <taxon>Spermatophyta</taxon>
        <taxon>Magnoliopsida</taxon>
        <taxon>eudicotyledons</taxon>
        <taxon>Gunneridae</taxon>
        <taxon>Pentapetalae</taxon>
        <taxon>rosids</taxon>
        <taxon>Vitales</taxon>
        <taxon>Vitaceae</taxon>
        <taxon>Viteae</taxon>
        <taxon>Vitis</taxon>
    </lineage>
</organism>
<proteinExistence type="predicted"/>
<accession>A0A438ILW0</accession>
<evidence type="ECO:0000313" key="2">
    <source>
        <dbReference type="Proteomes" id="UP000288805"/>
    </source>
</evidence>
<protein>
    <submittedName>
        <fullName evidence="1">Uncharacterized protein</fullName>
    </submittedName>
</protein>
<gene>
    <name evidence="1" type="ORF">CK203_028096</name>
</gene>
<dbReference type="Proteomes" id="UP000288805">
    <property type="component" value="Unassembled WGS sequence"/>
</dbReference>
<reference evidence="1 2" key="1">
    <citation type="journal article" date="2018" name="PLoS Genet.">
        <title>Population sequencing reveals clonal diversity and ancestral inbreeding in the grapevine cultivar Chardonnay.</title>
        <authorList>
            <person name="Roach M.J."/>
            <person name="Johnson D.L."/>
            <person name="Bohlmann J."/>
            <person name="van Vuuren H.J."/>
            <person name="Jones S.J."/>
            <person name="Pretorius I.S."/>
            <person name="Schmidt S.A."/>
            <person name="Borneman A.R."/>
        </authorList>
    </citation>
    <scope>NUCLEOTIDE SEQUENCE [LARGE SCALE GENOMIC DNA]</scope>
    <source>
        <strain evidence="2">cv. Chardonnay</strain>
        <tissue evidence="1">Leaf</tissue>
    </source>
</reference>
<dbReference type="AlphaFoldDB" id="A0A438ILW0"/>
<name>A0A438ILW0_VITVI</name>
<sequence>MEGSLGQLDGVGPSAENQEIKQRRYVGDEADRQVLGYECSLVVITNEALVMEANRYLNPPTLSSSGLLDLGSQPLTMLLQDGSLDLVPACVPKEEDLLSLPNKFVNFSSYLGMPIVGFEKEIRSLLKKLEARKWCGAKGAGSERSHYPVSHFERELHKLESSVNYNSSPCTIKGNERITGASTFQFVFSIRGFGIGLG</sequence>